<feature type="region of interest" description="Disordered" evidence="1">
    <location>
        <begin position="1"/>
        <end position="114"/>
    </location>
</feature>
<feature type="compositionally biased region" description="Basic and acidic residues" evidence="1">
    <location>
        <begin position="173"/>
        <end position="182"/>
    </location>
</feature>
<proteinExistence type="predicted"/>
<evidence type="ECO:0000256" key="1">
    <source>
        <dbReference type="SAM" id="MobiDB-lite"/>
    </source>
</evidence>
<evidence type="ECO:0000313" key="3">
    <source>
        <dbReference type="Proteomes" id="UP000053144"/>
    </source>
</evidence>
<reference evidence="3" key="1">
    <citation type="journal article" date="2015" name="Proc. Natl. Acad. Sci. U.S.A.">
        <title>Genome sequencing of adzuki bean (Vigna angularis) provides insight into high starch and low fat accumulation and domestication.</title>
        <authorList>
            <person name="Yang K."/>
            <person name="Tian Z."/>
            <person name="Chen C."/>
            <person name="Luo L."/>
            <person name="Zhao B."/>
            <person name="Wang Z."/>
            <person name="Yu L."/>
            <person name="Li Y."/>
            <person name="Sun Y."/>
            <person name="Li W."/>
            <person name="Chen Y."/>
            <person name="Li Y."/>
            <person name="Zhang Y."/>
            <person name="Ai D."/>
            <person name="Zhao J."/>
            <person name="Shang C."/>
            <person name="Ma Y."/>
            <person name="Wu B."/>
            <person name="Wang M."/>
            <person name="Gao L."/>
            <person name="Sun D."/>
            <person name="Zhang P."/>
            <person name="Guo F."/>
            <person name="Wang W."/>
            <person name="Li Y."/>
            <person name="Wang J."/>
            <person name="Varshney R.K."/>
            <person name="Wang J."/>
            <person name="Ling H.Q."/>
            <person name="Wan P."/>
        </authorList>
    </citation>
    <scope>NUCLEOTIDE SEQUENCE</scope>
    <source>
        <strain evidence="3">cv. Jingnong 6</strain>
    </source>
</reference>
<organism evidence="2 3">
    <name type="scientific">Phaseolus angularis</name>
    <name type="common">Azuki bean</name>
    <name type="synonym">Vigna angularis</name>
    <dbReference type="NCBI Taxonomy" id="3914"/>
    <lineage>
        <taxon>Eukaryota</taxon>
        <taxon>Viridiplantae</taxon>
        <taxon>Streptophyta</taxon>
        <taxon>Embryophyta</taxon>
        <taxon>Tracheophyta</taxon>
        <taxon>Spermatophyta</taxon>
        <taxon>Magnoliopsida</taxon>
        <taxon>eudicotyledons</taxon>
        <taxon>Gunneridae</taxon>
        <taxon>Pentapetalae</taxon>
        <taxon>rosids</taxon>
        <taxon>fabids</taxon>
        <taxon>Fabales</taxon>
        <taxon>Fabaceae</taxon>
        <taxon>Papilionoideae</taxon>
        <taxon>50 kb inversion clade</taxon>
        <taxon>NPAAA clade</taxon>
        <taxon>indigoferoid/millettioid clade</taxon>
        <taxon>Phaseoleae</taxon>
        <taxon>Vigna</taxon>
    </lineage>
</organism>
<gene>
    <name evidence="2" type="ORF">LR48_Vigan10g078000</name>
</gene>
<dbReference type="EMBL" id="CM003380">
    <property type="protein sequence ID" value="KOM54888.1"/>
    <property type="molecule type" value="Genomic_DNA"/>
</dbReference>
<evidence type="ECO:0000313" key="2">
    <source>
        <dbReference type="EMBL" id="KOM54888.1"/>
    </source>
</evidence>
<name>A0A0L9VIR8_PHAAN</name>
<protein>
    <submittedName>
        <fullName evidence="2">Uncharacterized protein</fullName>
    </submittedName>
</protein>
<feature type="compositionally biased region" description="Polar residues" evidence="1">
    <location>
        <begin position="1"/>
        <end position="42"/>
    </location>
</feature>
<dbReference type="AlphaFoldDB" id="A0A0L9VIR8"/>
<feature type="compositionally biased region" description="Polar residues" evidence="1">
    <location>
        <begin position="71"/>
        <end position="85"/>
    </location>
</feature>
<sequence length="197" mass="22366">MWQSRHSNRTNTKPPHSNRTTTKPSSQSHPNLNTESQKQNPSRCDYHAHHHQHASFFIRQPWQPKAPSPPSSLATVLSNASSTPKPSLHNHHLAPSSSPTKPPQRRHITPSPRPKIAEASSLTHVDHHREVAINTSSSSKLVSDHHHEQRLFFIHAQPWPSSIDASCRHPHHLHSEKSKDQQPSHTQRPNSKKPFEL</sequence>
<accession>A0A0L9VIR8</accession>
<dbReference type="Proteomes" id="UP000053144">
    <property type="component" value="Chromosome 10"/>
</dbReference>
<dbReference type="Gramene" id="KOM54888">
    <property type="protein sequence ID" value="KOM54888"/>
    <property type="gene ID" value="LR48_Vigan10g078000"/>
</dbReference>
<feature type="region of interest" description="Disordered" evidence="1">
    <location>
        <begin position="163"/>
        <end position="197"/>
    </location>
</feature>